<feature type="region of interest" description="Disordered" evidence="2">
    <location>
        <begin position="297"/>
        <end position="343"/>
    </location>
</feature>
<feature type="coiled-coil region" evidence="1">
    <location>
        <begin position="158"/>
        <end position="206"/>
    </location>
</feature>
<proteinExistence type="predicted"/>
<organism evidence="4 5">
    <name type="scientific">Huso huso</name>
    <name type="common">Beluga</name>
    <name type="synonym">Acipenser huso</name>
    <dbReference type="NCBI Taxonomy" id="61971"/>
    <lineage>
        <taxon>Eukaryota</taxon>
        <taxon>Metazoa</taxon>
        <taxon>Chordata</taxon>
        <taxon>Craniata</taxon>
        <taxon>Vertebrata</taxon>
        <taxon>Euteleostomi</taxon>
        <taxon>Actinopterygii</taxon>
        <taxon>Chondrostei</taxon>
        <taxon>Acipenseriformes</taxon>
        <taxon>Acipenseridae</taxon>
        <taxon>Huso</taxon>
    </lineage>
</organism>
<comment type="caution">
    <text evidence="4">The sequence shown here is derived from an EMBL/GenBank/DDBJ whole genome shotgun (WGS) entry which is preliminary data.</text>
</comment>
<dbReference type="Gene3D" id="1.20.5.170">
    <property type="match status" value="1"/>
</dbReference>
<dbReference type="PROSITE" id="PS00036">
    <property type="entry name" value="BZIP_BASIC"/>
    <property type="match status" value="1"/>
</dbReference>
<dbReference type="PANTHER" id="PTHR23351:SF25">
    <property type="entry name" value="FOS-RELATED ANTIGEN 2"/>
    <property type="match status" value="1"/>
</dbReference>
<feature type="region of interest" description="Disordered" evidence="2">
    <location>
        <begin position="211"/>
        <end position="269"/>
    </location>
</feature>
<protein>
    <submittedName>
        <fullName evidence="4">Fos-related antigen 1-like</fullName>
    </submittedName>
</protein>
<evidence type="ECO:0000256" key="2">
    <source>
        <dbReference type="SAM" id="MobiDB-lite"/>
    </source>
</evidence>
<feature type="region of interest" description="Disordered" evidence="2">
    <location>
        <begin position="96"/>
        <end position="138"/>
    </location>
</feature>
<dbReference type="SMART" id="SM00338">
    <property type="entry name" value="BRLZ"/>
    <property type="match status" value="1"/>
</dbReference>
<dbReference type="SUPFAM" id="SSF57959">
    <property type="entry name" value="Leucine zipper domain"/>
    <property type="match status" value="1"/>
</dbReference>
<sequence length="343" mass="37097">MFRGYSGHYGGGSGSEYAGAGARSDESGAGSLNVSTSTSQQQQQQQKFSLEARSGAGQFVPSLNAIASSQELQWMVQPAGFSTTVSGQLPRSLPYSPLAHSSAPRLQAAHPQPRFPGSGRQGVIRTTGFTGRKRHDDHLCPEEAERRRVRRERNKLAAAKCRNRRRELTDTLQTETEKLESDKAALQKEVSELEKEKEKLELVLQAHRPICKIPESETDSERNPEPWGADRTEPADLSTTRRDRTAAARKKTPLPFSRLPPSIEEPDALHTPTLITTPSLTPFTASLVFTYPSAPLDALPSSSSSSSAPPPLGEACAVAHRRSSSSSGDQSSDSLSSPTLLAL</sequence>
<dbReference type="PRINTS" id="PR00042">
    <property type="entry name" value="LEUZIPPRFOS"/>
</dbReference>
<name>A0ABR0Y145_HUSHU</name>
<dbReference type="PROSITE" id="PS50217">
    <property type="entry name" value="BZIP"/>
    <property type="match status" value="1"/>
</dbReference>
<evidence type="ECO:0000313" key="4">
    <source>
        <dbReference type="EMBL" id="KAK6466397.1"/>
    </source>
</evidence>
<evidence type="ECO:0000313" key="5">
    <source>
        <dbReference type="Proteomes" id="UP001369086"/>
    </source>
</evidence>
<dbReference type="InterPro" id="IPR046347">
    <property type="entry name" value="bZIP_sf"/>
</dbReference>
<dbReference type="Proteomes" id="UP001369086">
    <property type="component" value="Unassembled WGS sequence"/>
</dbReference>
<dbReference type="Pfam" id="PF00170">
    <property type="entry name" value="bZIP_1"/>
    <property type="match status" value="1"/>
</dbReference>
<dbReference type="InterPro" id="IPR004827">
    <property type="entry name" value="bZIP"/>
</dbReference>
<keyword evidence="5" id="KW-1185">Reference proteome</keyword>
<evidence type="ECO:0000256" key="1">
    <source>
        <dbReference type="SAM" id="Coils"/>
    </source>
</evidence>
<keyword evidence="1" id="KW-0175">Coiled coil</keyword>
<feature type="compositionally biased region" description="Low complexity" evidence="2">
    <location>
        <begin position="297"/>
        <end position="307"/>
    </location>
</feature>
<feature type="compositionally biased region" description="Basic and acidic residues" evidence="2">
    <location>
        <begin position="219"/>
        <end position="246"/>
    </location>
</feature>
<evidence type="ECO:0000259" key="3">
    <source>
        <dbReference type="PROSITE" id="PS50217"/>
    </source>
</evidence>
<feature type="domain" description="BZIP" evidence="3">
    <location>
        <begin position="144"/>
        <end position="207"/>
    </location>
</feature>
<feature type="region of interest" description="Disordered" evidence="2">
    <location>
        <begin position="1"/>
        <end position="53"/>
    </location>
</feature>
<feature type="compositionally biased region" description="Low complexity" evidence="2">
    <location>
        <begin position="324"/>
        <end position="337"/>
    </location>
</feature>
<reference evidence="4 5" key="1">
    <citation type="submission" date="2021-05" db="EMBL/GenBank/DDBJ databases">
        <authorList>
            <person name="Zahm M."/>
            <person name="Klopp C."/>
            <person name="Cabau C."/>
            <person name="Kuhl H."/>
            <person name="Suciu R."/>
            <person name="Ciorpac M."/>
            <person name="Holostenco D."/>
            <person name="Gessner J."/>
            <person name="Wuertz S."/>
            <person name="Hohne C."/>
            <person name="Stock M."/>
            <person name="Gislard M."/>
            <person name="Lluch J."/>
            <person name="Milhes M."/>
            <person name="Lampietro C."/>
            <person name="Lopez Roques C."/>
            <person name="Donnadieu C."/>
            <person name="Du K."/>
            <person name="Schartl M."/>
            <person name="Guiguen Y."/>
        </authorList>
    </citation>
    <scope>NUCLEOTIDE SEQUENCE [LARGE SCALE GENOMIC DNA]</scope>
    <source>
        <strain evidence="4">Hh-F2</strain>
        <tissue evidence="4">Blood</tissue>
    </source>
</reference>
<dbReference type="InterPro" id="IPR000837">
    <property type="entry name" value="AP-1"/>
</dbReference>
<accession>A0ABR0Y145</accession>
<feature type="compositionally biased region" description="Low complexity" evidence="2">
    <location>
        <begin position="35"/>
        <end position="46"/>
    </location>
</feature>
<gene>
    <name evidence="4" type="ORF">HHUSO_G36446</name>
</gene>
<dbReference type="EMBL" id="JAHFZB010000057">
    <property type="protein sequence ID" value="KAK6466397.1"/>
    <property type="molecule type" value="Genomic_DNA"/>
</dbReference>
<dbReference type="PANTHER" id="PTHR23351">
    <property type="entry name" value="FOS TRANSCRIPTION FACTOR-RELATED"/>
    <property type="match status" value="1"/>
</dbReference>